<comment type="caution">
    <text evidence="10">The sequence shown here is derived from an EMBL/GenBank/DDBJ whole genome shotgun (WGS) entry which is preliminary data.</text>
</comment>
<keyword evidence="3" id="KW-0328">Glycosyltransferase</keyword>
<evidence type="ECO:0000256" key="8">
    <source>
        <dbReference type="SAM" id="Phobius"/>
    </source>
</evidence>
<dbReference type="EMBL" id="MHHS01000025">
    <property type="protein sequence ID" value="OGY36931.1"/>
    <property type="molecule type" value="Genomic_DNA"/>
</dbReference>
<keyword evidence="6 8" id="KW-1133">Transmembrane helix</keyword>
<proteinExistence type="predicted"/>
<feature type="transmembrane region" description="Helical" evidence="8">
    <location>
        <begin position="168"/>
        <end position="189"/>
    </location>
</feature>
<feature type="transmembrane region" description="Helical" evidence="8">
    <location>
        <begin position="82"/>
        <end position="100"/>
    </location>
</feature>
<feature type="transmembrane region" description="Helical" evidence="8">
    <location>
        <begin position="306"/>
        <end position="323"/>
    </location>
</feature>
<feature type="transmembrane region" description="Helical" evidence="8">
    <location>
        <begin position="335"/>
        <end position="356"/>
    </location>
</feature>
<evidence type="ECO:0000313" key="10">
    <source>
        <dbReference type="EMBL" id="OGY36931.1"/>
    </source>
</evidence>
<sequence length="473" mass="52898">MKFSQLALWVVLLLAITLPRFTDLNRFITGDEKRWQANVAGFTMKLAHGRIGELLQQPHPGITTQWFASPGIWQESWAGKKIPLIIAQSILLLFAGYLIGRLWGKSAGILGTIILALHPPLIAHTRVYAMDSLLAIFVLISLLSLLVWNKKQKTRYLAYAGCAAALAALSKLPGILLMLYEILAIAWLVRHLQWNDRIKKIGIYLASFVAASILVLPSLLVRPLGVLGDMKEFFFSEDYTVLHQYGPMYYIGTLIFLSTPIFIAALLAAFIHPAIIRRKKDIIFLLLFALAFTATMSIGAKKGDRYILPALLILETCAVYAIAQVWKKKHAKAGAMLLVAAGALQIINLAQMHPYYLAYVNPIAKPWIGNRQLGWGEGLDVAAKYINKKSDSEHLSIATYYSTQSEDLFQGSVAPLHQWDSGSHDYAIVYRAMYGRSADAWETDVLNQFKAKTPEKTIFINGIAYIWIYSLKE</sequence>
<dbReference type="InterPro" id="IPR050297">
    <property type="entry name" value="LipidA_mod_glycosyltrf_83"/>
</dbReference>
<dbReference type="InterPro" id="IPR038731">
    <property type="entry name" value="RgtA/B/C-like"/>
</dbReference>
<dbReference type="Pfam" id="PF13231">
    <property type="entry name" value="PMT_2"/>
    <property type="match status" value="1"/>
</dbReference>
<dbReference type="PANTHER" id="PTHR33908">
    <property type="entry name" value="MANNOSYLTRANSFERASE YKCB-RELATED"/>
    <property type="match status" value="1"/>
</dbReference>
<evidence type="ECO:0000256" key="2">
    <source>
        <dbReference type="ARBA" id="ARBA00022475"/>
    </source>
</evidence>
<name>A0A1G1XAL9_9BACT</name>
<keyword evidence="4" id="KW-0808">Transferase</keyword>
<feature type="transmembrane region" description="Helical" evidence="8">
    <location>
        <begin position="127"/>
        <end position="148"/>
    </location>
</feature>
<evidence type="ECO:0000259" key="9">
    <source>
        <dbReference type="Pfam" id="PF13231"/>
    </source>
</evidence>
<evidence type="ECO:0000256" key="1">
    <source>
        <dbReference type="ARBA" id="ARBA00004651"/>
    </source>
</evidence>
<evidence type="ECO:0000256" key="4">
    <source>
        <dbReference type="ARBA" id="ARBA00022679"/>
    </source>
</evidence>
<dbReference type="AlphaFoldDB" id="A0A1G1XAL9"/>
<dbReference type="GO" id="GO:0005886">
    <property type="term" value="C:plasma membrane"/>
    <property type="evidence" value="ECO:0007669"/>
    <property type="project" value="UniProtKB-SubCell"/>
</dbReference>
<evidence type="ECO:0000256" key="7">
    <source>
        <dbReference type="ARBA" id="ARBA00023136"/>
    </source>
</evidence>
<comment type="subcellular location">
    <subcellularLocation>
        <location evidence="1">Cell membrane</location>
        <topology evidence="1">Multi-pass membrane protein</topology>
    </subcellularLocation>
</comment>
<feature type="transmembrane region" description="Helical" evidence="8">
    <location>
        <begin position="201"/>
        <end position="221"/>
    </location>
</feature>
<organism evidence="10 11">
    <name type="scientific">Candidatus Andersenbacteria bacterium RIFCSPHIGHO2_12_FULL_45_11b</name>
    <dbReference type="NCBI Taxonomy" id="1797282"/>
    <lineage>
        <taxon>Bacteria</taxon>
        <taxon>Candidatus Anderseniibacteriota</taxon>
    </lineage>
</organism>
<dbReference type="PANTHER" id="PTHR33908:SF11">
    <property type="entry name" value="MEMBRANE PROTEIN"/>
    <property type="match status" value="1"/>
</dbReference>
<protein>
    <recommendedName>
        <fullName evidence="9">Glycosyltransferase RgtA/B/C/D-like domain-containing protein</fullName>
    </recommendedName>
</protein>
<evidence type="ECO:0000256" key="5">
    <source>
        <dbReference type="ARBA" id="ARBA00022692"/>
    </source>
</evidence>
<evidence type="ECO:0000256" key="3">
    <source>
        <dbReference type="ARBA" id="ARBA00022676"/>
    </source>
</evidence>
<evidence type="ECO:0000256" key="6">
    <source>
        <dbReference type="ARBA" id="ARBA00022989"/>
    </source>
</evidence>
<feature type="domain" description="Glycosyltransferase RgtA/B/C/D-like" evidence="9">
    <location>
        <begin position="82"/>
        <end position="217"/>
    </location>
</feature>
<feature type="transmembrane region" description="Helical" evidence="8">
    <location>
        <begin position="248"/>
        <end position="270"/>
    </location>
</feature>
<dbReference type="GO" id="GO:0016763">
    <property type="term" value="F:pentosyltransferase activity"/>
    <property type="evidence" value="ECO:0007669"/>
    <property type="project" value="TreeGrafter"/>
</dbReference>
<keyword evidence="2" id="KW-1003">Cell membrane</keyword>
<accession>A0A1G1XAL9</accession>
<keyword evidence="7 8" id="KW-0472">Membrane</keyword>
<gene>
    <name evidence="10" type="ORF">A3E36_04560</name>
</gene>
<reference evidence="10 11" key="1">
    <citation type="journal article" date="2016" name="Nat. Commun.">
        <title>Thousands of microbial genomes shed light on interconnected biogeochemical processes in an aquifer system.</title>
        <authorList>
            <person name="Anantharaman K."/>
            <person name="Brown C.T."/>
            <person name="Hug L.A."/>
            <person name="Sharon I."/>
            <person name="Castelle C.J."/>
            <person name="Probst A.J."/>
            <person name="Thomas B.C."/>
            <person name="Singh A."/>
            <person name="Wilkins M.J."/>
            <person name="Karaoz U."/>
            <person name="Brodie E.L."/>
            <person name="Williams K.H."/>
            <person name="Hubbard S.S."/>
            <person name="Banfield J.F."/>
        </authorList>
    </citation>
    <scope>NUCLEOTIDE SEQUENCE [LARGE SCALE GENOMIC DNA]</scope>
</reference>
<dbReference type="GO" id="GO:0009103">
    <property type="term" value="P:lipopolysaccharide biosynthetic process"/>
    <property type="evidence" value="ECO:0007669"/>
    <property type="project" value="UniProtKB-ARBA"/>
</dbReference>
<dbReference type="Proteomes" id="UP000177941">
    <property type="component" value="Unassembled WGS sequence"/>
</dbReference>
<feature type="transmembrane region" description="Helical" evidence="8">
    <location>
        <begin position="282"/>
        <end position="300"/>
    </location>
</feature>
<evidence type="ECO:0000313" key="11">
    <source>
        <dbReference type="Proteomes" id="UP000177941"/>
    </source>
</evidence>
<keyword evidence="5 8" id="KW-0812">Transmembrane</keyword>